<sequence length="266" mass="29634">MRKTFIALSTLLLSAVTVAETLTFGVVPQQSASRLAEQWEPLVAEISRETGYDIAFSTAPNIPEYEKRLSAGEYDIAYMNPYHYTVYSKQPGYRAFAKAKDKKISGILVARKTNNIESLQALQGQRLAFPSPAAFAATVLTQSDLREANVEFESDYVTSHDSVYLSVARGFYPAGGGVMRTFNSLPDEVKSQLEPIWTTKPYTPHAIAHHPRMTHEQVKSIQQALKSIDQTLEGRTSLKLLNINGFESAIDTDWDDVRALNIKVLD</sequence>
<keyword evidence="1" id="KW-0732">Signal</keyword>
<dbReference type="EMBL" id="CP016345">
    <property type="protein sequence ID" value="ANQ12838.1"/>
    <property type="molecule type" value="Genomic_DNA"/>
</dbReference>
<name>A0AAN0Y2E6_VIBNA</name>
<dbReference type="Pfam" id="PF12974">
    <property type="entry name" value="Phosphonate-bd"/>
    <property type="match status" value="1"/>
</dbReference>
<accession>A0AAN0Y2E6</accession>
<dbReference type="PANTHER" id="PTHR35841">
    <property type="entry name" value="PHOSPHONATES-BINDING PERIPLASMIC PROTEIN"/>
    <property type="match status" value="1"/>
</dbReference>
<dbReference type="PANTHER" id="PTHR35841:SF1">
    <property type="entry name" value="PHOSPHONATES-BINDING PERIPLASMIC PROTEIN"/>
    <property type="match status" value="1"/>
</dbReference>
<evidence type="ECO:0000256" key="1">
    <source>
        <dbReference type="SAM" id="SignalP"/>
    </source>
</evidence>
<dbReference type="SUPFAM" id="SSF53850">
    <property type="entry name" value="Periplasmic binding protein-like II"/>
    <property type="match status" value="1"/>
</dbReference>
<evidence type="ECO:0000313" key="2">
    <source>
        <dbReference type="EMBL" id="ANQ12838.1"/>
    </source>
</evidence>
<dbReference type="KEGG" id="vna:PN96_04655"/>
<feature type="signal peptide" evidence="1">
    <location>
        <begin position="1"/>
        <end position="19"/>
    </location>
</feature>
<dbReference type="RefSeq" id="WP_024373082.1">
    <property type="nucleotide sequence ID" value="NZ_ATWU01000165.1"/>
</dbReference>
<feature type="chain" id="PRO_5042811492" evidence="1">
    <location>
        <begin position="20"/>
        <end position="266"/>
    </location>
</feature>
<gene>
    <name evidence="2" type="ORF">BA890_08675</name>
</gene>
<dbReference type="AlphaFoldDB" id="A0AAN0Y2E6"/>
<protein>
    <submittedName>
        <fullName evidence="2">Phosphate ABC transporter substrate-binding protein</fullName>
    </submittedName>
</protein>
<keyword evidence="3" id="KW-1185">Reference proteome</keyword>
<proteinExistence type="predicted"/>
<dbReference type="Gene3D" id="3.40.190.10">
    <property type="entry name" value="Periplasmic binding protein-like II"/>
    <property type="match status" value="2"/>
</dbReference>
<organism evidence="2 3">
    <name type="scientific">Vibrio natriegens NBRC 15636 = ATCC 14048 = DSM 759</name>
    <dbReference type="NCBI Taxonomy" id="1219067"/>
    <lineage>
        <taxon>Bacteria</taxon>
        <taxon>Pseudomonadati</taxon>
        <taxon>Pseudomonadota</taxon>
        <taxon>Gammaproteobacteria</taxon>
        <taxon>Vibrionales</taxon>
        <taxon>Vibrionaceae</taxon>
        <taxon>Vibrio</taxon>
    </lineage>
</organism>
<reference evidence="2 3" key="1">
    <citation type="submission" date="2016-07" db="EMBL/GenBank/DDBJ databases">
        <title>Developing Vibrio natriegens as a novel, fast-growing host for biotechnology.</title>
        <authorList>
            <person name="Weinstock M.T."/>
            <person name="Hesek E.D."/>
            <person name="Wilson C.M."/>
            <person name="Gibson D.G."/>
        </authorList>
    </citation>
    <scope>NUCLEOTIDE SEQUENCE [LARGE SCALE GENOMIC DNA]</scope>
    <source>
        <strain evidence="2 3">ATCC 14048</strain>
    </source>
</reference>
<dbReference type="GeneID" id="70912074"/>
<dbReference type="Proteomes" id="UP000092741">
    <property type="component" value="Chromosome 1"/>
</dbReference>
<evidence type="ECO:0000313" key="3">
    <source>
        <dbReference type="Proteomes" id="UP000092741"/>
    </source>
</evidence>